<dbReference type="Proteomes" id="UP000254677">
    <property type="component" value="Unassembled WGS sequence"/>
</dbReference>
<reference evidence="2 3" key="1">
    <citation type="submission" date="2018-06" db="EMBL/GenBank/DDBJ databases">
        <authorList>
            <consortium name="Pathogen Informatics"/>
            <person name="Doyle S."/>
        </authorList>
    </citation>
    <scope>NUCLEOTIDE SEQUENCE [LARGE SCALE GENOMIC DNA]</scope>
    <source>
        <strain evidence="2 3">NCTC13292</strain>
    </source>
</reference>
<organism evidence="2 3">
    <name type="scientific">Legionella donaldsonii</name>
    <dbReference type="NCBI Taxonomy" id="45060"/>
    <lineage>
        <taxon>Bacteria</taxon>
        <taxon>Pseudomonadati</taxon>
        <taxon>Pseudomonadota</taxon>
        <taxon>Gammaproteobacteria</taxon>
        <taxon>Legionellales</taxon>
        <taxon>Legionellaceae</taxon>
        <taxon>Legionella</taxon>
    </lineage>
</organism>
<evidence type="ECO:0000256" key="1">
    <source>
        <dbReference type="SAM" id="Phobius"/>
    </source>
</evidence>
<keyword evidence="1" id="KW-0812">Transmembrane</keyword>
<evidence type="ECO:0000313" key="3">
    <source>
        <dbReference type="Proteomes" id="UP000254677"/>
    </source>
</evidence>
<feature type="transmembrane region" description="Helical" evidence="1">
    <location>
        <begin position="165"/>
        <end position="184"/>
    </location>
</feature>
<dbReference type="RefSeq" id="WP_115220545.1">
    <property type="nucleotide sequence ID" value="NZ_UGOA01000001.1"/>
</dbReference>
<keyword evidence="1" id="KW-1133">Transmembrane helix</keyword>
<protein>
    <submittedName>
        <fullName evidence="2">Uncharacterized protein</fullName>
    </submittedName>
</protein>
<keyword evidence="1" id="KW-0472">Membrane</keyword>
<gene>
    <name evidence="2" type="ORF">NCTC13292_00737</name>
</gene>
<dbReference type="AlphaFoldDB" id="A0A378J0T9"/>
<name>A0A378J0T9_9GAMM</name>
<feature type="transmembrane region" description="Helical" evidence="1">
    <location>
        <begin position="204"/>
        <end position="232"/>
    </location>
</feature>
<keyword evidence="3" id="KW-1185">Reference proteome</keyword>
<evidence type="ECO:0000313" key="2">
    <source>
        <dbReference type="EMBL" id="STX41129.1"/>
    </source>
</evidence>
<accession>A0A378J0T9</accession>
<sequence>MKLQNKPYIKCFRNAKSTLQLFFDLKMKKSIVNHNWDNEDKNNILNILLFLKPVSFKKRLAIVRIFYREPSVKRIISLVYQIQYIRNMDLEKQSITPGMAQEYNLIAKKMLRKAKLYHNKIDEKRLNYSSINRKLNEYKDILLEVFFEGKTKESKIFSYIVKHSLSISSLLLLFLVISVGFYEWGYFSYLGIPLNNMPITLEIFLVSALSWIPNILIFSFISFIYFLTCFWVQDGMTINDFLENPRYAKLNFILYLKYYLLFCIVVVALFMQLPSNSDSKYFYYYSFLKWSFYWLLFTFLFFKNHIIRSLFPKTVRYMIVAVPVYIIFLLNYGYGSAQTALLAKSNTLIFLEDNRIILNTKILRNYLSGILIYRQNNKTVIFIRNQEIKKIEYEISSKGKA</sequence>
<feature type="transmembrane region" description="Helical" evidence="1">
    <location>
        <begin position="282"/>
        <end position="302"/>
    </location>
</feature>
<feature type="transmembrane region" description="Helical" evidence="1">
    <location>
        <begin position="314"/>
        <end position="334"/>
    </location>
</feature>
<dbReference type="EMBL" id="UGOA01000001">
    <property type="protein sequence ID" value="STX41129.1"/>
    <property type="molecule type" value="Genomic_DNA"/>
</dbReference>
<feature type="transmembrane region" description="Helical" evidence="1">
    <location>
        <begin position="252"/>
        <end position="270"/>
    </location>
</feature>
<proteinExistence type="predicted"/>